<dbReference type="Pfam" id="PF19168">
    <property type="entry name" value="DUF5850"/>
    <property type="match status" value="1"/>
</dbReference>
<sequence>MSDNLLLTLLGAVGVGALVMGMNKDDDVKENFWNGISLTATRETVRRTTNKKTGKVTESVVPFNDTAVTTQSSLKQLHKSQNQQLMQKLAVNQKLSFGGPAEHFQNREQFQQRENFEMPRHDSLGSSQVTGDSYVSYPNYQQSVVQPSPSLNLPAQIRYNPPSLDKMGITEAFQCGPSNVSRNMSNMDHANVVEGYLSMDKTNPNPGANYTSGNYNNAMAEAAGVSSTNMNSQLPVGTMDSQGDNTMLFDRYITVPGKSAGRFNRGNGIVDRIRGDLPVCVDPCQKGWFASPGKPSDLTIGALSYIGGEGSASNEITNFVQINGGLPAIKPSTPNTNAVTNMIAGTTPTSGLLQVSSFH</sequence>
<accession>A0A6C0KF07</accession>
<dbReference type="EMBL" id="MN740867">
    <property type="protein sequence ID" value="QHU15726.1"/>
    <property type="molecule type" value="Genomic_DNA"/>
</dbReference>
<dbReference type="AlphaFoldDB" id="A0A6C0KF07"/>
<protein>
    <submittedName>
        <fullName evidence="1">Uncharacterized protein</fullName>
    </submittedName>
</protein>
<evidence type="ECO:0000313" key="1">
    <source>
        <dbReference type="EMBL" id="QHU15726.1"/>
    </source>
</evidence>
<dbReference type="InterPro" id="IPR043882">
    <property type="entry name" value="DUF5850"/>
</dbReference>
<proteinExistence type="predicted"/>
<organism evidence="1">
    <name type="scientific">viral metagenome</name>
    <dbReference type="NCBI Taxonomy" id="1070528"/>
    <lineage>
        <taxon>unclassified sequences</taxon>
        <taxon>metagenomes</taxon>
        <taxon>organismal metagenomes</taxon>
    </lineage>
</organism>
<name>A0A6C0KF07_9ZZZZ</name>
<reference evidence="1" key="1">
    <citation type="journal article" date="2020" name="Nature">
        <title>Giant virus diversity and host interactions through global metagenomics.</title>
        <authorList>
            <person name="Schulz F."/>
            <person name="Roux S."/>
            <person name="Paez-Espino D."/>
            <person name="Jungbluth S."/>
            <person name="Walsh D.A."/>
            <person name="Denef V.J."/>
            <person name="McMahon K.D."/>
            <person name="Konstantinidis K.T."/>
            <person name="Eloe-Fadrosh E.A."/>
            <person name="Kyrpides N.C."/>
            <person name="Woyke T."/>
        </authorList>
    </citation>
    <scope>NUCLEOTIDE SEQUENCE</scope>
    <source>
        <strain evidence="1">GVMAG-S-3300010158-109</strain>
    </source>
</reference>